<dbReference type="InterPro" id="IPR015943">
    <property type="entry name" value="WD40/YVTN_repeat-like_dom_sf"/>
</dbReference>
<evidence type="ECO:0008006" key="3">
    <source>
        <dbReference type="Google" id="ProtNLM"/>
    </source>
</evidence>
<dbReference type="STRING" id="619805.SAMN05660477_00738"/>
<dbReference type="Proteomes" id="UP000191112">
    <property type="component" value="Unassembled WGS sequence"/>
</dbReference>
<dbReference type="SUPFAM" id="SSF63825">
    <property type="entry name" value="YWTD domain"/>
    <property type="match status" value="1"/>
</dbReference>
<proteinExistence type="predicted"/>
<protein>
    <recommendedName>
        <fullName evidence="3">40-residue YVTN family beta-propeller repeat-containing protein</fullName>
    </recommendedName>
</protein>
<name>A0A1T5DHN4_9FLAO</name>
<dbReference type="AlphaFoldDB" id="A0A1T5DHN4"/>
<accession>A0A1T5DHN4</accession>
<dbReference type="EMBL" id="FUYZ01000002">
    <property type="protein sequence ID" value="SKB71222.1"/>
    <property type="molecule type" value="Genomic_DNA"/>
</dbReference>
<dbReference type="Gene3D" id="2.130.10.10">
    <property type="entry name" value="YVTN repeat-like/Quinoprotein amine dehydrogenase"/>
    <property type="match status" value="1"/>
</dbReference>
<dbReference type="InterPro" id="IPR031815">
    <property type="entry name" value="DUF5074"/>
</dbReference>
<evidence type="ECO:0000313" key="2">
    <source>
        <dbReference type="Proteomes" id="UP000191112"/>
    </source>
</evidence>
<dbReference type="OrthoDB" id="9773938at2"/>
<reference evidence="1 2" key="1">
    <citation type="submission" date="2017-02" db="EMBL/GenBank/DDBJ databases">
        <authorList>
            <person name="Peterson S.W."/>
        </authorList>
    </citation>
    <scope>NUCLEOTIDE SEQUENCE [LARGE SCALE GENOMIC DNA]</scope>
    <source>
        <strain evidence="1 2">DSM 22323</strain>
    </source>
</reference>
<dbReference type="PROSITE" id="PS51257">
    <property type="entry name" value="PROKAR_LIPOPROTEIN"/>
    <property type="match status" value="1"/>
</dbReference>
<dbReference type="RefSeq" id="WP_079666022.1">
    <property type="nucleotide sequence ID" value="NZ_FUYZ01000002.1"/>
</dbReference>
<sequence length="342" mass="37103">MKIKNLITGLFAVSLLFVTACKDDNDIIVEHGAYENGVLISAEGALNSNQGEVSFMTSDLSKFSENIYSAVNGQKLGDVLQTVGTKDDKAYLVVNNSNKIEVVNRYSFKKLATISTEVNQPRDIAFSDNYIYVTNDKYLGDKYVAVYNASDFSFIKKISFSDAAQDIAVIGGKAFVQNASYGFGKNLSVINTMTNNLDTTVSVPKGDIQKTIAYNNRVYTVTSDGVDSYIYTIDATAAIANTLTLTGIPYATNLVIDNDNYYFSSNNKVYTMPLSSNSPKLLFAASESPYGTLYGFNVIDGKIFTSNAGDFASPSEITVYSITGSKLKTFNGGIGVSGFYKN</sequence>
<dbReference type="Pfam" id="PF16819">
    <property type="entry name" value="DUF5074"/>
    <property type="match status" value="1"/>
</dbReference>
<keyword evidence="2" id="KW-1185">Reference proteome</keyword>
<evidence type="ECO:0000313" key="1">
    <source>
        <dbReference type="EMBL" id="SKB71222.1"/>
    </source>
</evidence>
<organism evidence="1 2">
    <name type="scientific">Soonwooa buanensis</name>
    <dbReference type="NCBI Taxonomy" id="619805"/>
    <lineage>
        <taxon>Bacteria</taxon>
        <taxon>Pseudomonadati</taxon>
        <taxon>Bacteroidota</taxon>
        <taxon>Flavobacteriia</taxon>
        <taxon>Flavobacteriales</taxon>
        <taxon>Weeksellaceae</taxon>
        <taxon>Chryseobacterium group</taxon>
        <taxon>Soonwooa</taxon>
    </lineage>
</organism>
<gene>
    <name evidence="1" type="ORF">SAMN05660477_00738</name>
</gene>